<dbReference type="RefSeq" id="WP_041065408.1">
    <property type="nucleotide sequence ID" value="NZ_AP012273.1"/>
</dbReference>
<evidence type="ECO:0000313" key="3">
    <source>
        <dbReference type="Proteomes" id="UP000031631"/>
    </source>
</evidence>
<feature type="transmembrane region" description="Helical" evidence="1">
    <location>
        <begin position="125"/>
        <end position="143"/>
    </location>
</feature>
<gene>
    <name evidence="2" type="ORF">TBH_C0623</name>
</gene>
<name>A0A7U6GH70_9GAMM</name>
<evidence type="ECO:0000256" key="1">
    <source>
        <dbReference type="SAM" id="Phobius"/>
    </source>
</evidence>
<proteinExistence type="predicted"/>
<keyword evidence="3" id="KW-1185">Reference proteome</keyword>
<organism evidence="2 3">
    <name type="scientific">Thiolapillus brandeum</name>
    <dbReference type="NCBI Taxonomy" id="1076588"/>
    <lineage>
        <taxon>Bacteria</taxon>
        <taxon>Pseudomonadati</taxon>
        <taxon>Pseudomonadota</taxon>
        <taxon>Gammaproteobacteria</taxon>
        <taxon>Chromatiales</taxon>
        <taxon>Sedimenticolaceae</taxon>
        <taxon>Thiolapillus</taxon>
    </lineage>
</organism>
<feature type="transmembrane region" description="Helical" evidence="1">
    <location>
        <begin position="100"/>
        <end position="118"/>
    </location>
</feature>
<feature type="transmembrane region" description="Helical" evidence="1">
    <location>
        <begin position="326"/>
        <end position="352"/>
    </location>
</feature>
<evidence type="ECO:0000313" key="2">
    <source>
        <dbReference type="EMBL" id="BAO43561.1"/>
    </source>
</evidence>
<feature type="transmembrane region" description="Helical" evidence="1">
    <location>
        <begin position="7"/>
        <end position="29"/>
    </location>
</feature>
<protein>
    <submittedName>
        <fullName evidence="2">Uncharacterized protein</fullName>
    </submittedName>
</protein>
<dbReference type="Proteomes" id="UP000031631">
    <property type="component" value="Chromosome"/>
</dbReference>
<dbReference type="EMBL" id="AP012273">
    <property type="protein sequence ID" value="BAO43561.1"/>
    <property type="molecule type" value="Genomic_DNA"/>
</dbReference>
<keyword evidence="1" id="KW-0472">Membrane</keyword>
<dbReference type="KEGG" id="tbn:TBH_C0623"/>
<sequence length="415" mass="46443">MSKRVILSNLLILASIALLAVIYFAPAWWVSLTAPNYPKEAFPDGVRIEFHMNGVFNGCKKVDKKEIEESEALDCVHEMDTINHYVGMYPIAAGGVVERAFSPFLIAFLAVMLLGFACTKPKIRVPLMAVGFSAIAIWMYMTWYGKDGLKYQNAGYIEALVTSMDQDTDRGSDRNKNDELIERMKNAIPEDVVSVEEQKDSSDEMVKKLAGLGGALVNDKDLGVTLDDVAEKGATGDAKTDNIALLKGSFLIDQKKKPANEREEWVGSNAQIMRWHYAKSLGRYFNNQEEIRPMVKKMTMASHIVFWGIIAAMILLVWGARKNNGILYWLLIAVPMALPVFFIIEYSAWLWWYGHNLNAMGAFTVKPFMPTVFGQGKVAQFTTHSYPDIGFGLMMLMAALLAIAALLRIKDARQQ</sequence>
<dbReference type="AlphaFoldDB" id="A0A7U6GH70"/>
<reference evidence="2 3" key="1">
    <citation type="journal article" date="2014" name="PLoS ONE">
        <title>Physiological and genomic features of a novel sulfur-oxidizing gammaproteobacterium belonging to a previously uncultivated symbiotic lineage isolated from a hydrothermal vent.</title>
        <authorList>
            <person name="Nunoura T."/>
            <person name="Takaki Y."/>
            <person name="Kazama H."/>
            <person name="Kakuta J."/>
            <person name="Shimamura S."/>
            <person name="Makita H."/>
            <person name="Hirai M."/>
            <person name="Miyazaki M."/>
            <person name="Takai K."/>
        </authorList>
    </citation>
    <scope>NUCLEOTIDE SEQUENCE [LARGE SCALE GENOMIC DNA]</scope>
    <source>
        <strain evidence="2 3">Hiromi1</strain>
    </source>
</reference>
<accession>A0A7U6GH70</accession>
<keyword evidence="1" id="KW-0812">Transmembrane</keyword>
<feature type="transmembrane region" description="Helical" evidence="1">
    <location>
        <begin position="389"/>
        <end position="409"/>
    </location>
</feature>
<feature type="transmembrane region" description="Helical" evidence="1">
    <location>
        <begin position="300"/>
        <end position="319"/>
    </location>
</feature>
<keyword evidence="1" id="KW-1133">Transmembrane helix</keyword>